<geneLocation type="plasmid" evidence="2">
    <name>pM7012</name>
</geneLocation>
<keyword evidence="2" id="KW-0614">Plasmid</keyword>
<name>V5YNM5_9BURK</name>
<sequence>MASLREPAIAASPLWFRYESTGTPSPCRHNWTKFKSRLAVKNLKLSFGETAFMKSVLSEAGRVRAGTLVTYDHTEGRAVAGLAKKGLVVKLDGQVQVTESGAAWLAEVEPDPRELRHGTGRMDEPLGGALPGHADATDINGCEENQ</sequence>
<accession>V5YNM5</accession>
<proteinExistence type="predicted"/>
<feature type="region of interest" description="Disordered" evidence="1">
    <location>
        <begin position="108"/>
        <end position="146"/>
    </location>
</feature>
<reference evidence="2" key="1">
    <citation type="journal article" date="2014" name="Microbiology">
        <title>A 2,4-dichlorophenoxyacetic acid degradation plasmid pM7012 discloses distribution of an unclassified megaplasmid group across bacterial species.</title>
        <authorList>
            <person name="Sakai Y."/>
            <person name="Ogawa N."/>
            <person name="Shimomura Y."/>
            <person name="Fujii T."/>
        </authorList>
    </citation>
    <scope>NUCLEOTIDE SEQUENCE</scope>
    <source>
        <strain evidence="2">M701</strain>
    </source>
</reference>
<evidence type="ECO:0000256" key="1">
    <source>
        <dbReference type="SAM" id="MobiDB-lite"/>
    </source>
</evidence>
<evidence type="ECO:0000313" key="2">
    <source>
        <dbReference type="EMBL" id="BAO18987.1"/>
    </source>
</evidence>
<feature type="compositionally biased region" description="Basic and acidic residues" evidence="1">
    <location>
        <begin position="110"/>
        <end position="124"/>
    </location>
</feature>
<reference evidence="2" key="2">
    <citation type="submission" date="2024-06" db="EMBL/GenBank/DDBJ databases">
        <authorList>
            <person name="Sakai Y."/>
            <person name="Fujii T."/>
        </authorList>
    </citation>
    <scope>NUCLEOTIDE SEQUENCE</scope>
    <source>
        <strain evidence="2">M701</strain>
        <plasmid evidence="2">pM7012</plasmid>
    </source>
</reference>
<organism evidence="2">
    <name type="scientific">Burkholderia sp. M701</name>
    <dbReference type="NCBI Taxonomy" id="326454"/>
    <lineage>
        <taxon>Bacteria</taxon>
        <taxon>Pseudomonadati</taxon>
        <taxon>Pseudomonadota</taxon>
        <taxon>Betaproteobacteria</taxon>
        <taxon>Burkholderiales</taxon>
        <taxon>Burkholderiaceae</taxon>
        <taxon>Burkholderia</taxon>
    </lineage>
</organism>
<dbReference type="EMBL" id="AB853026">
    <property type="protein sequence ID" value="BAO18987.1"/>
    <property type="molecule type" value="Genomic_DNA"/>
</dbReference>
<protein>
    <submittedName>
        <fullName evidence="2">Uncharacterized protein</fullName>
    </submittedName>
</protein>
<dbReference type="AlphaFoldDB" id="V5YNM5"/>